<protein>
    <submittedName>
        <fullName evidence="2">Uncharacterized protein</fullName>
    </submittedName>
</protein>
<dbReference type="Proteomes" id="UP000036681">
    <property type="component" value="Unplaced"/>
</dbReference>
<evidence type="ECO:0000313" key="1">
    <source>
        <dbReference type="Proteomes" id="UP000036681"/>
    </source>
</evidence>
<reference evidence="2" key="1">
    <citation type="submission" date="2023-03" db="UniProtKB">
        <authorList>
            <consortium name="WormBaseParasite"/>
        </authorList>
    </citation>
    <scope>IDENTIFICATION</scope>
</reference>
<dbReference type="WBParaSite" id="ALUE_0001007501-mRNA-1">
    <property type="protein sequence ID" value="ALUE_0001007501-mRNA-1"/>
    <property type="gene ID" value="ALUE_0001007501"/>
</dbReference>
<name>A0A9J2PJ88_ASCLU</name>
<sequence length="165" mass="18158">MSSGGHVTIVRVTTQESSLGEQARLSEETKEGEPMRPHFLPELSQPVFPSCETVGDQITCENLTIPLYMNSTVGAVLMLIRLSFGVDSGKGSRKITQEIDSSRALRRNDGQEKVTKKMGKTCGRVWEENWSLTRRVIVLSQAKEGDDQVGIVGRAFHGYPPVAPI</sequence>
<keyword evidence="1" id="KW-1185">Reference proteome</keyword>
<accession>A0A9J2PJ88</accession>
<organism evidence="1 2">
    <name type="scientific">Ascaris lumbricoides</name>
    <name type="common">Giant roundworm</name>
    <dbReference type="NCBI Taxonomy" id="6252"/>
    <lineage>
        <taxon>Eukaryota</taxon>
        <taxon>Metazoa</taxon>
        <taxon>Ecdysozoa</taxon>
        <taxon>Nematoda</taxon>
        <taxon>Chromadorea</taxon>
        <taxon>Rhabditida</taxon>
        <taxon>Spirurina</taxon>
        <taxon>Ascaridomorpha</taxon>
        <taxon>Ascaridoidea</taxon>
        <taxon>Ascarididae</taxon>
        <taxon>Ascaris</taxon>
    </lineage>
</organism>
<dbReference type="AlphaFoldDB" id="A0A9J2PJ88"/>
<proteinExistence type="predicted"/>
<evidence type="ECO:0000313" key="2">
    <source>
        <dbReference type="WBParaSite" id="ALUE_0001007501-mRNA-1"/>
    </source>
</evidence>